<dbReference type="PANTHER" id="PTHR34351">
    <property type="entry name" value="SLR1927 PROTEIN-RELATED"/>
    <property type="match status" value="1"/>
</dbReference>
<keyword evidence="1" id="KW-1133">Transmembrane helix</keyword>
<evidence type="ECO:0000259" key="2">
    <source>
        <dbReference type="Pfam" id="PF01882"/>
    </source>
</evidence>
<keyword evidence="1" id="KW-0812">Transmembrane</keyword>
<organism evidence="3 4">
    <name type="scientific">Stenotrophomonas pictorum JCM 9942</name>
    <dbReference type="NCBI Taxonomy" id="1236960"/>
    <lineage>
        <taxon>Bacteria</taxon>
        <taxon>Pseudomonadati</taxon>
        <taxon>Pseudomonadota</taxon>
        <taxon>Gammaproteobacteria</taxon>
        <taxon>Lysobacterales</taxon>
        <taxon>Lysobacteraceae</taxon>
        <taxon>Stenotrophomonas</taxon>
    </lineage>
</organism>
<dbReference type="EMBL" id="LLXS01000032">
    <property type="protein sequence ID" value="KRG40626.1"/>
    <property type="molecule type" value="Genomic_DNA"/>
</dbReference>
<dbReference type="RefSeq" id="WP_057506289.1">
    <property type="nucleotide sequence ID" value="NZ_LLXS01000032.1"/>
</dbReference>
<feature type="domain" description="DUF58" evidence="2">
    <location>
        <begin position="213"/>
        <end position="249"/>
    </location>
</feature>
<accession>A0A0R0ADP4</accession>
<evidence type="ECO:0000256" key="1">
    <source>
        <dbReference type="SAM" id="Phobius"/>
    </source>
</evidence>
<name>A0A0R0ADP4_9GAMM</name>
<gene>
    <name evidence="3" type="ORF">ARC78_12400</name>
</gene>
<reference evidence="3 4" key="1">
    <citation type="submission" date="2015-10" db="EMBL/GenBank/DDBJ databases">
        <title>Genome sequencing and analysis of members of genus Stenotrophomonas.</title>
        <authorList>
            <person name="Patil P.P."/>
            <person name="Midha S."/>
            <person name="Patil P.B."/>
        </authorList>
    </citation>
    <scope>NUCLEOTIDE SEQUENCE [LARGE SCALE GENOMIC DNA]</scope>
    <source>
        <strain evidence="3 4">JCM 9942</strain>
    </source>
</reference>
<keyword evidence="4" id="KW-1185">Reference proteome</keyword>
<comment type="caution">
    <text evidence="3">The sequence shown here is derived from an EMBL/GenBank/DDBJ whole genome shotgun (WGS) entry which is preliminary data.</text>
</comment>
<dbReference type="Proteomes" id="UP000050836">
    <property type="component" value="Unassembled WGS sequence"/>
</dbReference>
<sequence>MRGDWQVLQLLARPRHPETLPVTLDRKRIYVLPTGFGLFLAVLLTVMLLGALNYNNNPALLLALLLATTALASALQAHLQLSGLQLEALSAEPVAAGQPLRLRLVIARQDRRPRRGLRIEHQQAHARADLEGDERSEVDLWLATSRRGWLDLQRIRFSTTQPLGLLRAWSWVWPESPVLVYPAPETPAHPLPDSSDGATRTRIHPLGEELQQLRPYRQGDAMRTIAWKHSARRDGLLVREYERPAGAELVLDWATLGALPYEWRIARLARWVDDAEREGRRYRLLLPDAAPIGPGSGDAHRHQCLRALALMPPA</sequence>
<protein>
    <recommendedName>
        <fullName evidence="2">DUF58 domain-containing protein</fullName>
    </recommendedName>
</protein>
<proteinExistence type="predicted"/>
<keyword evidence="1" id="KW-0472">Membrane</keyword>
<dbReference type="Pfam" id="PF01882">
    <property type="entry name" value="DUF58"/>
    <property type="match status" value="1"/>
</dbReference>
<feature type="transmembrane region" description="Helical" evidence="1">
    <location>
        <begin position="59"/>
        <end position="79"/>
    </location>
</feature>
<evidence type="ECO:0000313" key="4">
    <source>
        <dbReference type="Proteomes" id="UP000050836"/>
    </source>
</evidence>
<dbReference type="AlphaFoldDB" id="A0A0R0ADP4"/>
<dbReference type="PANTHER" id="PTHR34351:SF1">
    <property type="entry name" value="SLR1927 PROTEIN"/>
    <property type="match status" value="1"/>
</dbReference>
<dbReference type="InterPro" id="IPR002881">
    <property type="entry name" value="DUF58"/>
</dbReference>
<feature type="transmembrane region" description="Helical" evidence="1">
    <location>
        <begin position="29"/>
        <end position="52"/>
    </location>
</feature>
<evidence type="ECO:0000313" key="3">
    <source>
        <dbReference type="EMBL" id="KRG40626.1"/>
    </source>
</evidence>